<evidence type="ECO:0000313" key="11">
    <source>
        <dbReference type="Proteomes" id="UP000182110"/>
    </source>
</evidence>
<dbReference type="InterPro" id="IPR025931">
    <property type="entry name" value="TaqI_C"/>
</dbReference>
<protein>
    <recommendedName>
        <fullName evidence="1">site-specific DNA-methyltransferase (adenine-specific)</fullName>
        <ecNumber evidence="1">2.1.1.72</ecNumber>
    </recommendedName>
</protein>
<dbReference type="Pfam" id="PF12950">
    <property type="entry name" value="TaqI_C"/>
    <property type="match status" value="1"/>
</dbReference>
<dbReference type="InterPro" id="IPR002052">
    <property type="entry name" value="DNA_methylase_N6_adenine_CS"/>
</dbReference>
<dbReference type="PROSITE" id="PS00092">
    <property type="entry name" value="N6_MTASE"/>
    <property type="match status" value="1"/>
</dbReference>
<evidence type="ECO:0000256" key="6">
    <source>
        <dbReference type="ARBA" id="ARBA00023125"/>
    </source>
</evidence>
<feature type="domain" description="Type II methyltransferase M.TaqI-like" evidence="8">
    <location>
        <begin position="453"/>
        <end position="615"/>
    </location>
</feature>
<keyword evidence="6" id="KW-0238">DNA-binding</keyword>
<proteinExistence type="predicted"/>
<keyword evidence="5" id="KW-0680">Restriction system</keyword>
<dbReference type="PANTHER" id="PTHR33841">
    <property type="entry name" value="DNA METHYLTRANSFERASE YEEA-RELATED"/>
    <property type="match status" value="1"/>
</dbReference>
<dbReference type="InterPro" id="IPR029063">
    <property type="entry name" value="SAM-dependent_MTases_sf"/>
</dbReference>
<dbReference type="EC" id="2.1.1.72" evidence="1"/>
<comment type="catalytic activity">
    <reaction evidence="7">
        <text>a 2'-deoxyadenosine in DNA + S-adenosyl-L-methionine = an N(6)-methyl-2'-deoxyadenosine in DNA + S-adenosyl-L-homocysteine + H(+)</text>
        <dbReference type="Rhea" id="RHEA:15197"/>
        <dbReference type="Rhea" id="RHEA-COMP:12418"/>
        <dbReference type="Rhea" id="RHEA-COMP:12419"/>
        <dbReference type="ChEBI" id="CHEBI:15378"/>
        <dbReference type="ChEBI" id="CHEBI:57856"/>
        <dbReference type="ChEBI" id="CHEBI:59789"/>
        <dbReference type="ChEBI" id="CHEBI:90615"/>
        <dbReference type="ChEBI" id="CHEBI:90616"/>
        <dbReference type="EC" id="2.1.1.72"/>
    </reaction>
</comment>
<keyword evidence="4" id="KW-0949">S-adenosyl-L-methionine</keyword>
<dbReference type="PANTHER" id="PTHR33841:SF1">
    <property type="entry name" value="DNA METHYLTRANSFERASE A"/>
    <property type="match status" value="1"/>
</dbReference>
<evidence type="ECO:0000256" key="5">
    <source>
        <dbReference type="ARBA" id="ARBA00022747"/>
    </source>
</evidence>
<evidence type="ECO:0000259" key="9">
    <source>
        <dbReference type="Pfam" id="PF12950"/>
    </source>
</evidence>
<accession>A0AAN2PJ27</accession>
<evidence type="ECO:0000256" key="2">
    <source>
        <dbReference type="ARBA" id="ARBA00022603"/>
    </source>
</evidence>
<dbReference type="GO" id="GO:0009307">
    <property type="term" value="P:DNA restriction-modification system"/>
    <property type="evidence" value="ECO:0007669"/>
    <property type="project" value="UniProtKB-KW"/>
</dbReference>
<comment type="caution">
    <text evidence="10">The sequence shown here is derived from an EMBL/GenBank/DDBJ whole genome shotgun (WGS) entry which is preliminary data.</text>
</comment>
<dbReference type="InterPro" id="IPR050953">
    <property type="entry name" value="N4_N6_ade-DNA_methylase"/>
</dbReference>
<organism evidence="10 11">
    <name type="scientific">Peribacillus simplex</name>
    <dbReference type="NCBI Taxonomy" id="1478"/>
    <lineage>
        <taxon>Bacteria</taxon>
        <taxon>Bacillati</taxon>
        <taxon>Bacillota</taxon>
        <taxon>Bacilli</taxon>
        <taxon>Bacillales</taxon>
        <taxon>Bacillaceae</taxon>
        <taxon>Peribacillus</taxon>
    </lineage>
</organism>
<dbReference type="GO" id="GO:0032259">
    <property type="term" value="P:methylation"/>
    <property type="evidence" value="ECO:0007669"/>
    <property type="project" value="UniProtKB-KW"/>
</dbReference>
<dbReference type="EMBL" id="CCXW01000001">
    <property type="protein sequence ID" value="CEG33241.1"/>
    <property type="molecule type" value="Genomic_DNA"/>
</dbReference>
<evidence type="ECO:0000256" key="4">
    <source>
        <dbReference type="ARBA" id="ARBA00022691"/>
    </source>
</evidence>
<sequence length="983" mass="115391">MDILGYSAVTSGKENWEIEIEKSTEIDSTVPDAILGKFNKDQRSTTVVVELKGPKAKLDLNQKRGNKSYGTPIDQAFLYASKYEGCKWIIVSNIYEIRVFQYGRSQATFERFILSELAELEFEFKRFHFLLTKRNLLAESNKTKSKVDELGEIRYKQQQFITNEFYTFYSVLRKNLWIGLIKNNPTYDKSVLLEKAQKILDRILFIRFCEDLSLLPPTTLSDSIEEGEKAVRVSIWVYLQNLFRDIDRGNTEFKINKFNGELFKNDPILDYLNVPNSIFKEIKGFFDYNFTTDLDVNILGHIFEQSINDIEELKKETSSTRKLEGIFYTPDFITEYIVEHSVGTWLENQKNRLGINNLVDWDKTEDKGWRKRYIQDHIDFWVAYREVLRNIKVIDPACGSGAFLNKAFDYLYTENLNVSKTIRTLEFIIEDQSLEQTIEITELIGIDKSILKNNIFGVDLNKESVEITKLSLWIKTANINEPLTALNENILVGNSVIDDNDIVKDRAFNWSEKFKEIMENGGFDVVIGNPPYIPIEFIPPSEKAFLQSKYQNYLTSKWDMSSVFIIKCSELLNENGYLSLIIPVTWQTGPNYITYRSKLFSENLSLERLINLPFNMFPDAYVDTCIFVANKNFDSNEYLGYQYEKRERLNKIKLHDITMDRISKINYIGHDNFKIFPRLSAYKLYGKIKKQLRNSRQFKQLGDITISTQGPVKSQYTYYNRPINENCFPFLEDGQTYRYSHNILKKNYIDLNNKKSLIKYYIGNPKIFMRRIINRQDRLMATIIYEDLVTKKDINPFILVDKSFHPLYILALLNSKLLSYIYINFSSIATKDDYRQTTMTELRELPIKTVDIKTQEQIGDKVNNIINNLSTFSQTRDKAMNLLRSEYGLIRLTNKINEFYDYPIQILYDELKNLKVVMDFKAKSELYDFFIPMQAELARLKQEIISLDNELDDLIYSLYSINQAETEVINDYFKKYKNESSLF</sequence>
<feature type="domain" description="TaqI-like C-terminal specificity" evidence="9">
    <location>
        <begin position="744"/>
        <end position="847"/>
    </location>
</feature>
<evidence type="ECO:0000259" key="8">
    <source>
        <dbReference type="Pfam" id="PF07669"/>
    </source>
</evidence>
<keyword evidence="11" id="KW-1185">Reference proteome</keyword>
<name>A0AAN2PJ27_9BACI</name>
<dbReference type="PRINTS" id="PR00507">
    <property type="entry name" value="N12N6MTFRASE"/>
</dbReference>
<keyword evidence="2 10" id="KW-0489">Methyltransferase</keyword>
<dbReference type="REBASE" id="99801">
    <property type="entry name" value="BsiP558ORF3413P"/>
</dbReference>
<dbReference type="RefSeq" id="WP_072273120.1">
    <property type="nucleotide sequence ID" value="NZ_CCXW01000001.1"/>
</dbReference>
<dbReference type="Proteomes" id="UP000182110">
    <property type="component" value="Unassembled WGS sequence"/>
</dbReference>
<dbReference type="Gene3D" id="3.40.50.150">
    <property type="entry name" value="Vaccinia Virus protein VP39"/>
    <property type="match status" value="1"/>
</dbReference>
<keyword evidence="3" id="KW-0808">Transferase</keyword>
<dbReference type="GO" id="GO:0009007">
    <property type="term" value="F:site-specific DNA-methyltransferase (adenine-specific) activity"/>
    <property type="evidence" value="ECO:0007669"/>
    <property type="project" value="UniProtKB-EC"/>
</dbReference>
<dbReference type="SUPFAM" id="SSF53335">
    <property type="entry name" value="S-adenosyl-L-methionine-dependent methyltransferases"/>
    <property type="match status" value="1"/>
</dbReference>
<reference evidence="10 11" key="1">
    <citation type="journal article" date="2014" name="Genome Announc.">
        <title>Genome Sequence of Bacillus simplex Strain P558, Isolated from a Human Fecal Sample.</title>
        <authorList>
            <person name="Croce O."/>
            <person name="Hugon P."/>
            <person name="Lagier J.C."/>
            <person name="Bibi F."/>
            <person name="Robert C."/>
            <person name="Azhar E.I."/>
            <person name="Raoult D."/>
            <person name="Fournier P.E."/>
        </authorList>
    </citation>
    <scope>NUCLEOTIDE SEQUENCE [LARGE SCALE GENOMIC DNA]</scope>
    <source>
        <strain evidence="10 11">P558</strain>
    </source>
</reference>
<evidence type="ECO:0000256" key="7">
    <source>
        <dbReference type="ARBA" id="ARBA00047942"/>
    </source>
</evidence>
<dbReference type="InterPro" id="IPR011639">
    <property type="entry name" value="MethylTrfase_TaqI-like_dom"/>
</dbReference>
<dbReference type="AlphaFoldDB" id="A0AAN2PJ27"/>
<evidence type="ECO:0000256" key="3">
    <source>
        <dbReference type="ARBA" id="ARBA00022679"/>
    </source>
</evidence>
<dbReference type="GO" id="GO:0003677">
    <property type="term" value="F:DNA binding"/>
    <property type="evidence" value="ECO:0007669"/>
    <property type="project" value="UniProtKB-KW"/>
</dbReference>
<evidence type="ECO:0000256" key="1">
    <source>
        <dbReference type="ARBA" id="ARBA00011900"/>
    </source>
</evidence>
<dbReference type="Pfam" id="PF07669">
    <property type="entry name" value="Eco57I"/>
    <property type="match status" value="1"/>
</dbReference>
<evidence type="ECO:0000313" key="10">
    <source>
        <dbReference type="EMBL" id="CEG33241.1"/>
    </source>
</evidence>
<gene>
    <name evidence="10" type="ORF">BN1180_03413</name>
</gene>